<keyword evidence="2" id="KW-1185">Reference proteome</keyword>
<dbReference type="EMBL" id="MU118118">
    <property type="protein sequence ID" value="KAF9644799.1"/>
    <property type="molecule type" value="Genomic_DNA"/>
</dbReference>
<reference evidence="1" key="2">
    <citation type="journal article" date="2020" name="Nat. Commun.">
        <title>Large-scale genome sequencing of mycorrhizal fungi provides insights into the early evolution of symbiotic traits.</title>
        <authorList>
            <person name="Miyauchi S."/>
            <person name="Kiss E."/>
            <person name="Kuo A."/>
            <person name="Drula E."/>
            <person name="Kohler A."/>
            <person name="Sanchez-Garcia M."/>
            <person name="Morin E."/>
            <person name="Andreopoulos B."/>
            <person name="Barry K.W."/>
            <person name="Bonito G."/>
            <person name="Buee M."/>
            <person name="Carver A."/>
            <person name="Chen C."/>
            <person name="Cichocki N."/>
            <person name="Clum A."/>
            <person name="Culley D."/>
            <person name="Crous P.W."/>
            <person name="Fauchery L."/>
            <person name="Girlanda M."/>
            <person name="Hayes R.D."/>
            <person name="Keri Z."/>
            <person name="LaButti K."/>
            <person name="Lipzen A."/>
            <person name="Lombard V."/>
            <person name="Magnuson J."/>
            <person name="Maillard F."/>
            <person name="Murat C."/>
            <person name="Nolan M."/>
            <person name="Ohm R.A."/>
            <person name="Pangilinan J."/>
            <person name="Pereira M.F."/>
            <person name="Perotto S."/>
            <person name="Peter M."/>
            <person name="Pfister S."/>
            <person name="Riley R."/>
            <person name="Sitrit Y."/>
            <person name="Stielow J.B."/>
            <person name="Szollosi G."/>
            <person name="Zifcakova L."/>
            <person name="Stursova M."/>
            <person name="Spatafora J.W."/>
            <person name="Tedersoo L."/>
            <person name="Vaario L.M."/>
            <person name="Yamada A."/>
            <person name="Yan M."/>
            <person name="Wang P."/>
            <person name="Xu J."/>
            <person name="Bruns T."/>
            <person name="Baldrian P."/>
            <person name="Vilgalys R."/>
            <person name="Dunand C."/>
            <person name="Henrissat B."/>
            <person name="Grigoriev I.V."/>
            <person name="Hibbett D."/>
            <person name="Nagy L.G."/>
            <person name="Martin F.M."/>
        </authorList>
    </citation>
    <scope>NUCLEOTIDE SEQUENCE</scope>
    <source>
        <strain evidence="1">P2</strain>
    </source>
</reference>
<evidence type="ECO:0000313" key="2">
    <source>
        <dbReference type="Proteomes" id="UP000886501"/>
    </source>
</evidence>
<gene>
    <name evidence="1" type="ORF">BDM02DRAFT_841941</name>
</gene>
<organism evidence="1 2">
    <name type="scientific">Thelephora ganbajun</name>
    <name type="common">Ganba fungus</name>
    <dbReference type="NCBI Taxonomy" id="370292"/>
    <lineage>
        <taxon>Eukaryota</taxon>
        <taxon>Fungi</taxon>
        <taxon>Dikarya</taxon>
        <taxon>Basidiomycota</taxon>
        <taxon>Agaricomycotina</taxon>
        <taxon>Agaricomycetes</taxon>
        <taxon>Thelephorales</taxon>
        <taxon>Thelephoraceae</taxon>
        <taxon>Thelephora</taxon>
    </lineage>
</organism>
<protein>
    <submittedName>
        <fullName evidence="1">Uncharacterized protein</fullName>
    </submittedName>
</protein>
<sequence>MFTGTLDFLSFGGMGNITRRLLDLPDSLHFRRLVFSWHYQEDLHWMEELLAACSDTLECLEILHNPSVHTSLTSINLSKATKLRAATFRALSLSVAWITMALQTISPRHQDLRQISIHACHDLALATIDANMMQSFGGQWLDLDRLLVQLWESRSIQTKLMHVTPVQETQDMGEQVGRWLPEATERGIIDLVE</sequence>
<name>A0ACB6Z4Y6_THEGA</name>
<comment type="caution">
    <text evidence="1">The sequence shown here is derived from an EMBL/GenBank/DDBJ whole genome shotgun (WGS) entry which is preliminary data.</text>
</comment>
<proteinExistence type="predicted"/>
<dbReference type="Proteomes" id="UP000886501">
    <property type="component" value="Unassembled WGS sequence"/>
</dbReference>
<evidence type="ECO:0000313" key="1">
    <source>
        <dbReference type="EMBL" id="KAF9644799.1"/>
    </source>
</evidence>
<reference evidence="1" key="1">
    <citation type="submission" date="2019-10" db="EMBL/GenBank/DDBJ databases">
        <authorList>
            <consortium name="DOE Joint Genome Institute"/>
            <person name="Kuo A."/>
            <person name="Miyauchi S."/>
            <person name="Kiss E."/>
            <person name="Drula E."/>
            <person name="Kohler A."/>
            <person name="Sanchez-Garcia M."/>
            <person name="Andreopoulos B."/>
            <person name="Barry K.W."/>
            <person name="Bonito G."/>
            <person name="Buee M."/>
            <person name="Carver A."/>
            <person name="Chen C."/>
            <person name="Cichocki N."/>
            <person name="Clum A."/>
            <person name="Culley D."/>
            <person name="Crous P.W."/>
            <person name="Fauchery L."/>
            <person name="Girlanda M."/>
            <person name="Hayes R."/>
            <person name="Keri Z."/>
            <person name="Labutti K."/>
            <person name="Lipzen A."/>
            <person name="Lombard V."/>
            <person name="Magnuson J."/>
            <person name="Maillard F."/>
            <person name="Morin E."/>
            <person name="Murat C."/>
            <person name="Nolan M."/>
            <person name="Ohm R."/>
            <person name="Pangilinan J."/>
            <person name="Pereira M."/>
            <person name="Perotto S."/>
            <person name="Peter M."/>
            <person name="Riley R."/>
            <person name="Sitrit Y."/>
            <person name="Stielow B."/>
            <person name="Szollosi G."/>
            <person name="Zifcakova L."/>
            <person name="Stursova M."/>
            <person name="Spatafora J.W."/>
            <person name="Tedersoo L."/>
            <person name="Vaario L.-M."/>
            <person name="Yamada A."/>
            <person name="Yan M."/>
            <person name="Wang P."/>
            <person name="Xu J."/>
            <person name="Bruns T."/>
            <person name="Baldrian P."/>
            <person name="Vilgalys R."/>
            <person name="Henrissat B."/>
            <person name="Grigoriev I.V."/>
            <person name="Hibbett D."/>
            <person name="Nagy L.G."/>
            <person name="Martin F.M."/>
        </authorList>
    </citation>
    <scope>NUCLEOTIDE SEQUENCE</scope>
    <source>
        <strain evidence="1">P2</strain>
    </source>
</reference>
<accession>A0ACB6Z4Y6</accession>